<protein>
    <submittedName>
        <fullName evidence="5">Class I adenylate-forming enzyme family protein</fullName>
    </submittedName>
</protein>
<feature type="domain" description="AMP-binding enzyme C-terminal" evidence="4">
    <location>
        <begin position="401"/>
        <end position="480"/>
    </location>
</feature>
<sequence length="491" mass="55053">MDTLLDNIKKHSIRSPHKVAIAQADKRVTYRELMKRIQAVTSHLERSGVRKEDRVILTASNTPAFIYGYFAAHLLGAVAVPLAPQTPDSRLKYIIDKIEPSGIFTNREFEYESHKAESIDIFDNLEQVSADKEYSLPTPDKTADILFTTGTSGESKGVVLTHENIHAQATNINTFIGNSYEDIEVLPLPLSHSFGLGRLRCNMITAGTIVLVDGFLIVGKIFQAFEDWKATGFCFVPAGLGILFKLSGDKIGDYARQLKYIEIGSAPMPLENKKRLMKLLPHSRICMHYGLTEASRSTFIEFHQSNHKLDSIGKPSPNVEVKIADKKGHQLPVNGIGEILVRGKMVMREYWNNPVETGNKLVEGWIRTGDIGSKDEDGYYYLHGRETELINIAGQKASPEEIESVLRKYPGIEDCACIGIPDPDNIKGETVKAFTMLKKNIDVKPSHRELHEFFRGKIEAYKIPTEFEWVDSIPRTASGKLQRGLLRQISK</sequence>
<comment type="caution">
    <text evidence="5">The sequence shown here is derived from an EMBL/GenBank/DDBJ whole genome shotgun (WGS) entry which is preliminary data.</text>
</comment>
<dbReference type="InterPro" id="IPR045851">
    <property type="entry name" value="AMP-bd_C_sf"/>
</dbReference>
<reference evidence="5 6" key="1">
    <citation type="submission" date="2024-09" db="EMBL/GenBank/DDBJ databases">
        <title>Laminarin stimulates single cell rates of sulfate reduction while oxygen inhibits transcriptomic activity in coastal marine sediment.</title>
        <authorList>
            <person name="Lindsay M."/>
            <person name="Orcutt B."/>
            <person name="Emerson D."/>
            <person name="Stepanauskas R."/>
            <person name="D'Angelo T."/>
        </authorList>
    </citation>
    <scope>NUCLEOTIDE SEQUENCE [LARGE SCALE GENOMIC DNA]</scope>
    <source>
        <strain evidence="5">SAG AM-311-K15</strain>
    </source>
</reference>
<name>A0ABV6YVZ4_UNCC1</name>
<comment type="similarity">
    <text evidence="1">Belongs to the ATP-dependent AMP-binding enzyme family.</text>
</comment>
<dbReference type="SUPFAM" id="SSF56801">
    <property type="entry name" value="Acetyl-CoA synthetase-like"/>
    <property type="match status" value="1"/>
</dbReference>
<keyword evidence="6" id="KW-1185">Reference proteome</keyword>
<keyword evidence="2" id="KW-0436">Ligase</keyword>
<dbReference type="Pfam" id="PF00501">
    <property type="entry name" value="AMP-binding"/>
    <property type="match status" value="1"/>
</dbReference>
<evidence type="ECO:0000256" key="2">
    <source>
        <dbReference type="ARBA" id="ARBA00022598"/>
    </source>
</evidence>
<accession>A0ABV6YVZ4</accession>
<gene>
    <name evidence="5" type="ORF">ACFL27_08800</name>
</gene>
<evidence type="ECO:0000259" key="3">
    <source>
        <dbReference type="Pfam" id="PF00501"/>
    </source>
</evidence>
<evidence type="ECO:0000259" key="4">
    <source>
        <dbReference type="Pfam" id="PF13193"/>
    </source>
</evidence>
<dbReference type="InterPro" id="IPR042099">
    <property type="entry name" value="ANL_N_sf"/>
</dbReference>
<dbReference type="PROSITE" id="PS00455">
    <property type="entry name" value="AMP_BINDING"/>
    <property type="match status" value="1"/>
</dbReference>
<dbReference type="EMBL" id="JBHPBY010000088">
    <property type="protein sequence ID" value="MFC1850276.1"/>
    <property type="molecule type" value="Genomic_DNA"/>
</dbReference>
<dbReference type="InterPro" id="IPR000873">
    <property type="entry name" value="AMP-dep_synth/lig_dom"/>
</dbReference>
<evidence type="ECO:0000313" key="6">
    <source>
        <dbReference type="Proteomes" id="UP001594351"/>
    </source>
</evidence>
<feature type="domain" description="AMP-dependent synthetase/ligase" evidence="3">
    <location>
        <begin position="14"/>
        <end position="351"/>
    </location>
</feature>
<proteinExistence type="inferred from homology"/>
<dbReference type="Gene3D" id="3.40.50.12780">
    <property type="entry name" value="N-terminal domain of ligase-like"/>
    <property type="match status" value="1"/>
</dbReference>
<evidence type="ECO:0000313" key="5">
    <source>
        <dbReference type="EMBL" id="MFC1850276.1"/>
    </source>
</evidence>
<dbReference type="Gene3D" id="3.30.300.30">
    <property type="match status" value="1"/>
</dbReference>
<organism evidence="5 6">
    <name type="scientific">candidate division CSSED10-310 bacterium</name>
    <dbReference type="NCBI Taxonomy" id="2855610"/>
    <lineage>
        <taxon>Bacteria</taxon>
        <taxon>Bacteria division CSSED10-310</taxon>
    </lineage>
</organism>
<dbReference type="InterPro" id="IPR020845">
    <property type="entry name" value="AMP-binding_CS"/>
</dbReference>
<dbReference type="InterPro" id="IPR025110">
    <property type="entry name" value="AMP-bd_C"/>
</dbReference>
<dbReference type="Proteomes" id="UP001594351">
    <property type="component" value="Unassembled WGS sequence"/>
</dbReference>
<dbReference type="PANTHER" id="PTHR43201">
    <property type="entry name" value="ACYL-COA SYNTHETASE"/>
    <property type="match status" value="1"/>
</dbReference>
<dbReference type="PANTHER" id="PTHR43201:SF5">
    <property type="entry name" value="MEDIUM-CHAIN ACYL-COA LIGASE ACSF2, MITOCHONDRIAL"/>
    <property type="match status" value="1"/>
</dbReference>
<dbReference type="Pfam" id="PF13193">
    <property type="entry name" value="AMP-binding_C"/>
    <property type="match status" value="1"/>
</dbReference>
<evidence type="ECO:0000256" key="1">
    <source>
        <dbReference type="ARBA" id="ARBA00006432"/>
    </source>
</evidence>